<reference evidence="3" key="2">
    <citation type="submission" date="2023-06" db="EMBL/GenBank/DDBJ databases">
        <authorList>
            <person name="Ma L."/>
            <person name="Liu K.-W."/>
            <person name="Li Z."/>
            <person name="Hsiao Y.-Y."/>
            <person name="Qi Y."/>
            <person name="Fu T."/>
            <person name="Tang G."/>
            <person name="Zhang D."/>
            <person name="Sun W.-H."/>
            <person name="Liu D.-K."/>
            <person name="Li Y."/>
            <person name="Chen G.-Z."/>
            <person name="Liu X.-D."/>
            <person name="Liao X.-Y."/>
            <person name="Jiang Y.-T."/>
            <person name="Yu X."/>
            <person name="Hao Y."/>
            <person name="Huang J."/>
            <person name="Zhao X.-W."/>
            <person name="Ke S."/>
            <person name="Chen Y.-Y."/>
            <person name="Wu W.-L."/>
            <person name="Hsu J.-L."/>
            <person name="Lin Y.-F."/>
            <person name="Huang M.-D."/>
            <person name="Li C.-Y."/>
            <person name="Huang L."/>
            <person name="Wang Z.-W."/>
            <person name="Zhao X."/>
            <person name="Zhong W.-Y."/>
            <person name="Peng D.-H."/>
            <person name="Ahmad S."/>
            <person name="Lan S."/>
            <person name="Zhang J.-S."/>
            <person name="Tsai W.-C."/>
            <person name="Van De Peer Y."/>
            <person name="Liu Z.-J."/>
        </authorList>
    </citation>
    <scope>NUCLEOTIDE SEQUENCE</scope>
    <source>
        <strain evidence="3">CP</strain>
        <tissue evidence="3">Leaves</tissue>
    </source>
</reference>
<name>A0AAV9DA44_ACOCL</name>
<dbReference type="Proteomes" id="UP001180020">
    <property type="component" value="Unassembled WGS sequence"/>
</dbReference>
<dbReference type="SMART" id="SM01054">
    <property type="entry name" value="CaM_binding"/>
    <property type="match status" value="1"/>
</dbReference>
<evidence type="ECO:0000313" key="4">
    <source>
        <dbReference type="Proteomes" id="UP001180020"/>
    </source>
</evidence>
<feature type="region of interest" description="Disordered" evidence="1">
    <location>
        <begin position="32"/>
        <end position="68"/>
    </location>
</feature>
<dbReference type="InterPro" id="IPR012417">
    <property type="entry name" value="CaM-bd_dom_pln"/>
</dbReference>
<comment type="caution">
    <text evidence="3">The sequence shown here is derived from an EMBL/GenBank/DDBJ whole genome shotgun (WGS) entry which is preliminary data.</text>
</comment>
<organism evidence="3 4">
    <name type="scientific">Acorus calamus</name>
    <name type="common">Sweet flag</name>
    <dbReference type="NCBI Taxonomy" id="4465"/>
    <lineage>
        <taxon>Eukaryota</taxon>
        <taxon>Viridiplantae</taxon>
        <taxon>Streptophyta</taxon>
        <taxon>Embryophyta</taxon>
        <taxon>Tracheophyta</taxon>
        <taxon>Spermatophyta</taxon>
        <taxon>Magnoliopsida</taxon>
        <taxon>Liliopsida</taxon>
        <taxon>Acoraceae</taxon>
        <taxon>Acorus</taxon>
    </lineage>
</organism>
<protein>
    <recommendedName>
        <fullName evidence="2">Calmodulin-binding domain-containing protein</fullName>
    </recommendedName>
</protein>
<sequence length="113" mass="12841">MVHPEEADLAPHKLKFRSGKVIDLQCENNGPKRLKFRKGRSTDENANNKGDIGRRSFRRRKEDVQEKKDMQGLLNHVIEETASKLVETRKSRVKALVGAFESVISLQESKAPS</sequence>
<dbReference type="EMBL" id="JAUJYO010000015">
    <property type="protein sequence ID" value="KAK1297023.1"/>
    <property type="molecule type" value="Genomic_DNA"/>
</dbReference>
<dbReference type="PANTHER" id="PTHR33349">
    <property type="entry name" value="EMB|CAB62594.1"/>
    <property type="match status" value="1"/>
</dbReference>
<evidence type="ECO:0000313" key="3">
    <source>
        <dbReference type="EMBL" id="KAK1297023.1"/>
    </source>
</evidence>
<accession>A0AAV9DA44</accession>
<dbReference type="GO" id="GO:0005516">
    <property type="term" value="F:calmodulin binding"/>
    <property type="evidence" value="ECO:0007669"/>
    <property type="project" value="InterPro"/>
</dbReference>
<dbReference type="AlphaFoldDB" id="A0AAV9DA44"/>
<evidence type="ECO:0000259" key="2">
    <source>
        <dbReference type="SMART" id="SM01054"/>
    </source>
</evidence>
<feature type="domain" description="Calmodulin-binding" evidence="2">
    <location>
        <begin position="10"/>
        <end position="105"/>
    </location>
</feature>
<proteinExistence type="predicted"/>
<gene>
    <name evidence="3" type="ORF">QJS10_CPB15g01327</name>
</gene>
<evidence type="ECO:0000256" key="1">
    <source>
        <dbReference type="SAM" id="MobiDB-lite"/>
    </source>
</evidence>
<reference evidence="3" key="1">
    <citation type="journal article" date="2023" name="Nat. Commun.">
        <title>Diploid and tetraploid genomes of Acorus and the evolution of monocots.</title>
        <authorList>
            <person name="Ma L."/>
            <person name="Liu K.W."/>
            <person name="Li Z."/>
            <person name="Hsiao Y.Y."/>
            <person name="Qi Y."/>
            <person name="Fu T."/>
            <person name="Tang G.D."/>
            <person name="Zhang D."/>
            <person name="Sun W.H."/>
            <person name="Liu D.K."/>
            <person name="Li Y."/>
            <person name="Chen G.Z."/>
            <person name="Liu X.D."/>
            <person name="Liao X.Y."/>
            <person name="Jiang Y.T."/>
            <person name="Yu X."/>
            <person name="Hao Y."/>
            <person name="Huang J."/>
            <person name="Zhao X.W."/>
            <person name="Ke S."/>
            <person name="Chen Y.Y."/>
            <person name="Wu W.L."/>
            <person name="Hsu J.L."/>
            <person name="Lin Y.F."/>
            <person name="Huang M.D."/>
            <person name="Li C.Y."/>
            <person name="Huang L."/>
            <person name="Wang Z.W."/>
            <person name="Zhao X."/>
            <person name="Zhong W.Y."/>
            <person name="Peng D.H."/>
            <person name="Ahmad S."/>
            <person name="Lan S."/>
            <person name="Zhang J.S."/>
            <person name="Tsai W.C."/>
            <person name="Van de Peer Y."/>
            <person name="Liu Z.J."/>
        </authorList>
    </citation>
    <scope>NUCLEOTIDE SEQUENCE</scope>
    <source>
        <strain evidence="3">CP</strain>
    </source>
</reference>
<dbReference type="Pfam" id="PF07839">
    <property type="entry name" value="CaM_binding"/>
    <property type="match status" value="1"/>
</dbReference>
<keyword evidence="4" id="KW-1185">Reference proteome</keyword>
<dbReference type="PANTHER" id="PTHR33349:SF41">
    <property type="entry name" value="EMB|CAB62594.1"/>
    <property type="match status" value="1"/>
</dbReference>